<dbReference type="AlphaFoldDB" id="A0A645BCQ8"/>
<evidence type="ECO:0000313" key="1">
    <source>
        <dbReference type="EMBL" id="MPM63269.1"/>
    </source>
</evidence>
<organism evidence="1">
    <name type="scientific">bioreactor metagenome</name>
    <dbReference type="NCBI Taxonomy" id="1076179"/>
    <lineage>
        <taxon>unclassified sequences</taxon>
        <taxon>metagenomes</taxon>
        <taxon>ecological metagenomes</taxon>
    </lineage>
</organism>
<name>A0A645BCQ8_9ZZZZ</name>
<dbReference type="EMBL" id="VSSQ01019312">
    <property type="protein sequence ID" value="MPM63269.1"/>
    <property type="molecule type" value="Genomic_DNA"/>
</dbReference>
<proteinExistence type="predicted"/>
<protein>
    <submittedName>
        <fullName evidence="1">Uncharacterized protein</fullName>
    </submittedName>
</protein>
<accession>A0A645BCQ8</accession>
<gene>
    <name evidence="1" type="ORF">SDC9_110149</name>
</gene>
<reference evidence="1" key="1">
    <citation type="submission" date="2019-08" db="EMBL/GenBank/DDBJ databases">
        <authorList>
            <person name="Kucharzyk K."/>
            <person name="Murdoch R.W."/>
            <person name="Higgins S."/>
            <person name="Loffler F."/>
        </authorList>
    </citation>
    <scope>NUCLEOTIDE SEQUENCE</scope>
</reference>
<comment type="caution">
    <text evidence="1">The sequence shown here is derived from an EMBL/GenBank/DDBJ whole genome shotgun (WGS) entry which is preliminary data.</text>
</comment>
<sequence>MLHALHRGGGIGSHKIGQNAAGCRRRRSFNTENIFYGKGHSRQRTGVFALGQFGVHGFSLFQRLVGRESNEGVNLAFIFVSGLLVQGAGAAIHLSNTLQGGLQDLHRRSLLIS</sequence>